<feature type="signal peptide" evidence="1">
    <location>
        <begin position="1"/>
        <end position="26"/>
    </location>
</feature>
<evidence type="ECO:0000256" key="1">
    <source>
        <dbReference type="SAM" id="SignalP"/>
    </source>
</evidence>
<organism evidence="2 3">
    <name type="scientific">Drosophila madeirensis</name>
    <name type="common">Fruit fly</name>
    <dbReference type="NCBI Taxonomy" id="30013"/>
    <lineage>
        <taxon>Eukaryota</taxon>
        <taxon>Metazoa</taxon>
        <taxon>Ecdysozoa</taxon>
        <taxon>Arthropoda</taxon>
        <taxon>Hexapoda</taxon>
        <taxon>Insecta</taxon>
        <taxon>Pterygota</taxon>
        <taxon>Neoptera</taxon>
        <taxon>Endopterygota</taxon>
        <taxon>Diptera</taxon>
        <taxon>Brachycera</taxon>
        <taxon>Muscomorpha</taxon>
        <taxon>Ephydroidea</taxon>
        <taxon>Drosophilidae</taxon>
        <taxon>Drosophila</taxon>
        <taxon>Sophophora</taxon>
    </lineage>
</organism>
<dbReference type="AlphaFoldDB" id="A0AAU9FWC7"/>
<dbReference type="Proteomes" id="UP001500889">
    <property type="component" value="Chromosome A"/>
</dbReference>
<accession>A0AAU9FWC7</accession>
<gene>
    <name evidence="2" type="ORF">DMAD_00047</name>
</gene>
<sequence length="135" mass="14224">MEKFSGLLGLGLVLAGLLLAAGTLNALPMTNDLELVAAFDAMEPVPEAAAAAAAQPSHISRIAARGEVVATAQEDRPELFNTIVQELQSAGVYTAERRDLNTLSYKELTRLLGLWHLSSGRNYYEASAAPAVTAG</sequence>
<evidence type="ECO:0000313" key="2">
    <source>
        <dbReference type="EMBL" id="BFF99924.1"/>
    </source>
</evidence>
<name>A0AAU9FWC7_DROMD</name>
<feature type="chain" id="PRO_5043414930" evidence="1">
    <location>
        <begin position="27"/>
        <end position="135"/>
    </location>
</feature>
<evidence type="ECO:0000313" key="3">
    <source>
        <dbReference type="Proteomes" id="UP001500889"/>
    </source>
</evidence>
<keyword evidence="1" id="KW-0732">Signal</keyword>
<protein>
    <submittedName>
        <fullName evidence="2">Uncharacterized protein</fullName>
    </submittedName>
</protein>
<dbReference type="EMBL" id="AP029266">
    <property type="protein sequence ID" value="BFF99924.1"/>
    <property type="molecule type" value="Genomic_DNA"/>
</dbReference>
<reference evidence="2 3" key="1">
    <citation type="submission" date="2024-02" db="EMBL/GenBank/DDBJ databases">
        <title>A chromosome-level genome assembly of Drosophila madeirensis, a fruit fly species endemic to Madeira island.</title>
        <authorList>
            <person name="Tomihara K."/>
            <person name="Llopart A."/>
            <person name="Yamamoto D."/>
        </authorList>
    </citation>
    <scope>NUCLEOTIDE SEQUENCE [LARGE SCALE GENOMIC DNA]</scope>
    <source>
        <strain evidence="2 3">RF1</strain>
    </source>
</reference>
<proteinExistence type="predicted"/>
<keyword evidence="3" id="KW-1185">Reference proteome</keyword>